<name>A0A2B4RTR8_STYPI</name>
<dbReference type="AlphaFoldDB" id="A0A2B4RTR8"/>
<gene>
    <name evidence="3" type="primary">fabG</name>
    <name evidence="3" type="ORF">AWC38_SpisGene15951</name>
</gene>
<dbReference type="InterPro" id="IPR036291">
    <property type="entry name" value="NAD(P)-bd_dom_sf"/>
</dbReference>
<dbReference type="Proteomes" id="UP000225706">
    <property type="component" value="Unassembled WGS sequence"/>
</dbReference>
<dbReference type="Pfam" id="PF00106">
    <property type="entry name" value="adh_short"/>
    <property type="match status" value="2"/>
</dbReference>
<dbReference type="STRING" id="50429.A0A2B4RTR8"/>
<dbReference type="InterPro" id="IPR053241">
    <property type="entry name" value="NADPH_pterin_aldehyde_rdct"/>
</dbReference>
<dbReference type="FunFam" id="3.40.50.720:FF:000084">
    <property type="entry name" value="Short-chain dehydrogenase reductase"/>
    <property type="match status" value="1"/>
</dbReference>
<evidence type="ECO:0000313" key="3">
    <source>
        <dbReference type="EMBL" id="PFX19622.1"/>
    </source>
</evidence>
<comment type="similarity">
    <text evidence="2">Belongs to the short-chain dehydrogenases/reductases (SDR) family.</text>
</comment>
<dbReference type="PANTHER" id="PTHR45267">
    <property type="match status" value="1"/>
</dbReference>
<dbReference type="EMBL" id="LSMT01000351">
    <property type="protein sequence ID" value="PFX19622.1"/>
    <property type="molecule type" value="Genomic_DNA"/>
</dbReference>
<dbReference type="GO" id="GO:0005829">
    <property type="term" value="C:cytosol"/>
    <property type="evidence" value="ECO:0007669"/>
    <property type="project" value="TreeGrafter"/>
</dbReference>
<keyword evidence="4" id="KW-1185">Reference proteome</keyword>
<evidence type="ECO:0000256" key="2">
    <source>
        <dbReference type="RuleBase" id="RU000363"/>
    </source>
</evidence>
<organism evidence="3 4">
    <name type="scientific">Stylophora pistillata</name>
    <name type="common">Smooth cauliflower coral</name>
    <dbReference type="NCBI Taxonomy" id="50429"/>
    <lineage>
        <taxon>Eukaryota</taxon>
        <taxon>Metazoa</taxon>
        <taxon>Cnidaria</taxon>
        <taxon>Anthozoa</taxon>
        <taxon>Hexacorallia</taxon>
        <taxon>Scleractinia</taxon>
        <taxon>Astrocoeniina</taxon>
        <taxon>Pocilloporidae</taxon>
        <taxon>Stylophora</taxon>
    </lineage>
</organism>
<dbReference type="PRINTS" id="PR00081">
    <property type="entry name" value="GDHRDH"/>
</dbReference>
<dbReference type="GO" id="GO:0016616">
    <property type="term" value="F:oxidoreductase activity, acting on the CH-OH group of donors, NAD or NADP as acceptor"/>
    <property type="evidence" value="ECO:0007669"/>
    <property type="project" value="TreeGrafter"/>
</dbReference>
<dbReference type="InterPro" id="IPR002347">
    <property type="entry name" value="SDR_fam"/>
</dbReference>
<dbReference type="Gene3D" id="3.40.50.720">
    <property type="entry name" value="NAD(P)-binding Rossmann-like Domain"/>
    <property type="match status" value="2"/>
</dbReference>
<dbReference type="OrthoDB" id="47007at2759"/>
<evidence type="ECO:0000313" key="4">
    <source>
        <dbReference type="Proteomes" id="UP000225706"/>
    </source>
</evidence>
<dbReference type="PANTHER" id="PTHR45267:SF2">
    <property type="entry name" value="NADPH-DEPENDENT PTERIN ALDEHYDE REDUCTASE"/>
    <property type="match status" value="1"/>
</dbReference>
<reference evidence="4" key="1">
    <citation type="journal article" date="2017" name="bioRxiv">
        <title>Comparative analysis of the genomes of Stylophora pistillata and Acropora digitifera provides evidence for extensive differences between species of corals.</title>
        <authorList>
            <person name="Voolstra C.R."/>
            <person name="Li Y."/>
            <person name="Liew Y.J."/>
            <person name="Baumgarten S."/>
            <person name="Zoccola D."/>
            <person name="Flot J.-F."/>
            <person name="Tambutte S."/>
            <person name="Allemand D."/>
            <person name="Aranda M."/>
        </authorList>
    </citation>
    <scope>NUCLEOTIDE SEQUENCE [LARGE SCALE GENOMIC DNA]</scope>
</reference>
<dbReference type="InterPro" id="IPR020904">
    <property type="entry name" value="Sc_DH/Rdtase_CS"/>
</dbReference>
<sequence length="426" mass="45699">MAASGKQEVFVITGVSTGLGLAMVKWYISQGHIVLGCARSAQKINQLNDEFCKGGKQNQFSVVDILNEADVKRWSQDVTSGFGAPTFLLNNASLINNNACLWQISGEEFNSVIDVNIKGTTNVIRHFVPEMIKVGKGVVVNFSSGWGRSVAAYEAPYCASKWAIEGLSKAMALELPAPLTCVPLNPGVINTPMLETTFGKQGVSTGLGLAMVKWYISQGHTVLGCARSAQKINQLNDEFDEFGKGGEQNQFTVVDILNEADVKRWSQDVISSFGAPTFLLNNASVANNKACLWQISGEEFNGVIDVNVKGTTNVIRHFVPEMIKAGKGVVVNFSSIGGRSSSPNVAPYCASKFAIEGLSKAMALELPAPLTCVPLHPGVINTPMLQKLLGEQHAAMYKSPEAWAQDACPFILAIDHSQNGMSLTAP</sequence>
<dbReference type="PRINTS" id="PR00080">
    <property type="entry name" value="SDRFAMILY"/>
</dbReference>
<dbReference type="SUPFAM" id="SSF51735">
    <property type="entry name" value="NAD(P)-binding Rossmann-fold domains"/>
    <property type="match status" value="2"/>
</dbReference>
<dbReference type="CDD" id="cd05233">
    <property type="entry name" value="SDR_c"/>
    <property type="match status" value="1"/>
</dbReference>
<protein>
    <submittedName>
        <fullName evidence="3">3-oxoacyl-[acyl-carrier-protein] reductase FabG</fullName>
    </submittedName>
</protein>
<dbReference type="PROSITE" id="PS00061">
    <property type="entry name" value="ADH_SHORT"/>
    <property type="match status" value="2"/>
</dbReference>
<comment type="caution">
    <text evidence="3">The sequence shown here is derived from an EMBL/GenBank/DDBJ whole genome shotgun (WGS) entry which is preliminary data.</text>
</comment>
<accession>A0A2B4RTR8</accession>
<proteinExistence type="inferred from homology"/>
<evidence type="ECO:0000256" key="1">
    <source>
        <dbReference type="ARBA" id="ARBA00023002"/>
    </source>
</evidence>
<keyword evidence="1" id="KW-0560">Oxidoreductase</keyword>